<dbReference type="OrthoDB" id="4335972at2"/>
<dbReference type="Proteomes" id="UP000004705">
    <property type="component" value="Chromosome"/>
</dbReference>
<name>H8GEH6_9PSEU</name>
<dbReference type="PROSITE" id="PS51178">
    <property type="entry name" value="PASTA"/>
    <property type="match status" value="1"/>
</dbReference>
<evidence type="ECO:0000313" key="2">
    <source>
        <dbReference type="EMBL" id="EHY87971.1"/>
    </source>
</evidence>
<dbReference type="InterPro" id="IPR005543">
    <property type="entry name" value="PASTA_dom"/>
</dbReference>
<accession>H8GEH6</accession>
<evidence type="ECO:0000259" key="1">
    <source>
        <dbReference type="PROSITE" id="PS51178"/>
    </source>
</evidence>
<dbReference type="EMBL" id="CM001466">
    <property type="protein sequence ID" value="EHY87971.1"/>
    <property type="molecule type" value="Genomic_DNA"/>
</dbReference>
<dbReference type="PROSITE" id="PS51257">
    <property type="entry name" value="PROKAR_LIPOPROTEIN"/>
    <property type="match status" value="1"/>
</dbReference>
<evidence type="ECO:0000313" key="3">
    <source>
        <dbReference type="Proteomes" id="UP000004705"/>
    </source>
</evidence>
<proteinExistence type="predicted"/>
<dbReference type="HOGENOM" id="CLU_2048038_0_0_11"/>
<dbReference type="AlphaFoldDB" id="H8GEH6"/>
<gene>
    <name evidence="2" type="ORF">SacazDRAFT_01025</name>
</gene>
<dbReference type="Gene3D" id="3.30.10.20">
    <property type="match status" value="1"/>
</dbReference>
<organism evidence="2 3">
    <name type="scientific">Saccharomonospora azurea NA-128</name>
    <dbReference type="NCBI Taxonomy" id="882081"/>
    <lineage>
        <taxon>Bacteria</taxon>
        <taxon>Bacillati</taxon>
        <taxon>Actinomycetota</taxon>
        <taxon>Actinomycetes</taxon>
        <taxon>Pseudonocardiales</taxon>
        <taxon>Pseudonocardiaceae</taxon>
        <taxon>Saccharomonospora</taxon>
    </lineage>
</organism>
<dbReference type="CDD" id="cd06577">
    <property type="entry name" value="PASTA_pknB"/>
    <property type="match status" value="1"/>
</dbReference>
<dbReference type="RefSeq" id="WP_005439261.1">
    <property type="nucleotide sequence ID" value="NZ_CM001466.1"/>
</dbReference>
<reference evidence="2 3" key="1">
    <citation type="journal article" date="2012" name="Stand. Genomic Sci.">
        <title>Genome sequence of the soil bacterium Saccharomonospora azurea type strain (NA-128(T)).</title>
        <authorList>
            <person name="Klenk H.P."/>
            <person name="Held B."/>
            <person name="Lucas S."/>
            <person name="Lapidus A."/>
            <person name="Copeland A."/>
            <person name="Hammon N."/>
            <person name="Pitluck S."/>
            <person name="Goodwin L.A."/>
            <person name="Han C."/>
            <person name="Tapia R."/>
            <person name="Brambilla E.M."/>
            <person name="Potter G."/>
            <person name="Land M."/>
            <person name="Ivanova N."/>
            <person name="Rohde M."/>
            <person name="Goker M."/>
            <person name="Detter J.C."/>
            <person name="Kyrpides N.C."/>
            <person name="Woyke T."/>
        </authorList>
    </citation>
    <scope>NUCLEOTIDE SEQUENCE [LARGE SCALE GENOMIC DNA]</scope>
    <source>
        <strain evidence="2 3">NA-128</strain>
    </source>
</reference>
<sequence length="120" mass="12626">MRAIHRKLGSLVVGVLTLGVGSCLPLRAALDDTAPSGPVPMPSLRGVVLGNGVAALRALGVENVTTVPVDGHLFVVDHDNWVVVRQAPKAGVTVAPDEEVTLSVRKTEEAESRFCFDNDC</sequence>
<keyword evidence="3" id="KW-1185">Reference proteome</keyword>
<protein>
    <submittedName>
        <fullName evidence="2">PASTA domain-containing protein</fullName>
    </submittedName>
</protein>
<feature type="domain" description="PASTA" evidence="1">
    <location>
        <begin position="37"/>
        <end position="106"/>
    </location>
</feature>